<evidence type="ECO:0000313" key="2">
    <source>
        <dbReference type="EMBL" id="CAA2984373.1"/>
    </source>
</evidence>
<accession>A0A8S0RYD2</accession>
<dbReference type="Gramene" id="OE9A120751T1">
    <property type="protein sequence ID" value="OE9A120751C1"/>
    <property type="gene ID" value="OE9A120751"/>
</dbReference>
<name>A0A8S0RYD2_OLEEU</name>
<dbReference type="AlphaFoldDB" id="A0A8S0RYD2"/>
<feature type="region of interest" description="Disordered" evidence="1">
    <location>
        <begin position="50"/>
        <end position="153"/>
    </location>
</feature>
<protein>
    <submittedName>
        <fullName evidence="2">Uncharacterized protein</fullName>
    </submittedName>
</protein>
<comment type="caution">
    <text evidence="2">The sequence shown here is derived from an EMBL/GenBank/DDBJ whole genome shotgun (WGS) entry which is preliminary data.</text>
</comment>
<proteinExistence type="predicted"/>
<reference evidence="2 3" key="1">
    <citation type="submission" date="2019-12" db="EMBL/GenBank/DDBJ databases">
        <authorList>
            <person name="Alioto T."/>
            <person name="Alioto T."/>
            <person name="Gomez Garrido J."/>
        </authorList>
    </citation>
    <scope>NUCLEOTIDE SEQUENCE [LARGE SCALE GENOMIC DNA]</scope>
</reference>
<sequence length="153" mass="16568">MLQLHVHSTLHPTEAERGRPYISTLMPFEDCTVPILDEVVRDIIALQFHTEPLGCGSNVENSTGAFEEEESSEGGSEDDEESRDSEGEEDSEESGGDENGDGNDEDFEEGEDDSGDSDGEQTRRGEFISTLVPPSCSSTTAPTGEAEIEPRVL</sequence>
<dbReference type="EMBL" id="CACTIH010003761">
    <property type="protein sequence ID" value="CAA2984373.1"/>
    <property type="molecule type" value="Genomic_DNA"/>
</dbReference>
<evidence type="ECO:0000313" key="3">
    <source>
        <dbReference type="Proteomes" id="UP000594638"/>
    </source>
</evidence>
<keyword evidence="3" id="KW-1185">Reference proteome</keyword>
<evidence type="ECO:0000256" key="1">
    <source>
        <dbReference type="SAM" id="MobiDB-lite"/>
    </source>
</evidence>
<dbReference type="Proteomes" id="UP000594638">
    <property type="component" value="Unassembled WGS sequence"/>
</dbReference>
<gene>
    <name evidence="2" type="ORF">OLEA9_A120751</name>
</gene>
<organism evidence="2 3">
    <name type="scientific">Olea europaea subsp. europaea</name>
    <dbReference type="NCBI Taxonomy" id="158383"/>
    <lineage>
        <taxon>Eukaryota</taxon>
        <taxon>Viridiplantae</taxon>
        <taxon>Streptophyta</taxon>
        <taxon>Embryophyta</taxon>
        <taxon>Tracheophyta</taxon>
        <taxon>Spermatophyta</taxon>
        <taxon>Magnoliopsida</taxon>
        <taxon>eudicotyledons</taxon>
        <taxon>Gunneridae</taxon>
        <taxon>Pentapetalae</taxon>
        <taxon>asterids</taxon>
        <taxon>lamiids</taxon>
        <taxon>Lamiales</taxon>
        <taxon>Oleaceae</taxon>
        <taxon>Oleeae</taxon>
        <taxon>Olea</taxon>
    </lineage>
</organism>
<feature type="compositionally biased region" description="Acidic residues" evidence="1">
    <location>
        <begin position="66"/>
        <end position="119"/>
    </location>
</feature>
<feature type="non-terminal residue" evidence="2">
    <location>
        <position position="153"/>
    </location>
</feature>